<evidence type="ECO:0000256" key="3">
    <source>
        <dbReference type="ARBA" id="ARBA00022833"/>
    </source>
</evidence>
<evidence type="ECO:0000256" key="1">
    <source>
        <dbReference type="ARBA" id="ARBA00022723"/>
    </source>
</evidence>
<dbReference type="PANTHER" id="PTHR23101">
    <property type="entry name" value="RAB GDP/GTP EXCHANGE FACTOR"/>
    <property type="match status" value="1"/>
</dbReference>
<feature type="region of interest" description="Disordered" evidence="4">
    <location>
        <begin position="105"/>
        <end position="124"/>
    </location>
</feature>
<dbReference type="InterPro" id="IPR041545">
    <property type="entry name" value="DUF5601"/>
</dbReference>
<dbReference type="Proteomes" id="UP000242188">
    <property type="component" value="Unassembled WGS sequence"/>
</dbReference>
<dbReference type="GO" id="GO:0005085">
    <property type="term" value="F:guanyl-nucleotide exchange factor activity"/>
    <property type="evidence" value="ECO:0007669"/>
    <property type="project" value="InterPro"/>
</dbReference>
<dbReference type="InterPro" id="IPR003123">
    <property type="entry name" value="VPS9"/>
</dbReference>
<feature type="compositionally biased region" description="Polar residues" evidence="4">
    <location>
        <begin position="491"/>
        <end position="524"/>
    </location>
</feature>
<dbReference type="Gene3D" id="1.20.1050.80">
    <property type="entry name" value="VPS9 domain"/>
    <property type="match status" value="1"/>
</dbReference>
<dbReference type="PROSITE" id="PS51036">
    <property type="entry name" value="ZF_A20"/>
    <property type="match status" value="1"/>
</dbReference>
<dbReference type="OrthoDB" id="300289at2759"/>
<evidence type="ECO:0000259" key="6">
    <source>
        <dbReference type="PROSITE" id="PS51205"/>
    </source>
</evidence>
<evidence type="ECO:0000313" key="8">
    <source>
        <dbReference type="Proteomes" id="UP000242188"/>
    </source>
</evidence>
<dbReference type="SUPFAM" id="SSF57716">
    <property type="entry name" value="Glucocorticoid receptor-like (DNA-binding domain)"/>
    <property type="match status" value="1"/>
</dbReference>
<dbReference type="GO" id="GO:0008270">
    <property type="term" value="F:zinc ion binding"/>
    <property type="evidence" value="ECO:0007669"/>
    <property type="project" value="UniProtKB-KW"/>
</dbReference>
<dbReference type="SMART" id="SM00259">
    <property type="entry name" value="ZnF_A20"/>
    <property type="match status" value="1"/>
</dbReference>
<dbReference type="Gene3D" id="1.20.5.4770">
    <property type="match status" value="1"/>
</dbReference>
<dbReference type="STRING" id="6573.A0A210R2R1"/>
<evidence type="ECO:0000256" key="4">
    <source>
        <dbReference type="SAM" id="MobiDB-lite"/>
    </source>
</evidence>
<dbReference type="Pfam" id="PF01754">
    <property type="entry name" value="zf-A20"/>
    <property type="match status" value="1"/>
</dbReference>
<reference evidence="7 8" key="1">
    <citation type="journal article" date="2017" name="Nat. Ecol. Evol.">
        <title>Scallop genome provides insights into evolution of bilaterian karyotype and development.</title>
        <authorList>
            <person name="Wang S."/>
            <person name="Zhang J."/>
            <person name="Jiao W."/>
            <person name="Li J."/>
            <person name="Xun X."/>
            <person name="Sun Y."/>
            <person name="Guo X."/>
            <person name="Huan P."/>
            <person name="Dong B."/>
            <person name="Zhang L."/>
            <person name="Hu X."/>
            <person name="Sun X."/>
            <person name="Wang J."/>
            <person name="Zhao C."/>
            <person name="Wang Y."/>
            <person name="Wang D."/>
            <person name="Huang X."/>
            <person name="Wang R."/>
            <person name="Lv J."/>
            <person name="Li Y."/>
            <person name="Zhang Z."/>
            <person name="Liu B."/>
            <person name="Lu W."/>
            <person name="Hui Y."/>
            <person name="Liang J."/>
            <person name="Zhou Z."/>
            <person name="Hou R."/>
            <person name="Li X."/>
            <person name="Liu Y."/>
            <person name="Li H."/>
            <person name="Ning X."/>
            <person name="Lin Y."/>
            <person name="Zhao L."/>
            <person name="Xing Q."/>
            <person name="Dou J."/>
            <person name="Li Y."/>
            <person name="Mao J."/>
            <person name="Guo H."/>
            <person name="Dou H."/>
            <person name="Li T."/>
            <person name="Mu C."/>
            <person name="Jiang W."/>
            <person name="Fu Q."/>
            <person name="Fu X."/>
            <person name="Miao Y."/>
            <person name="Liu J."/>
            <person name="Yu Q."/>
            <person name="Li R."/>
            <person name="Liao H."/>
            <person name="Li X."/>
            <person name="Kong Y."/>
            <person name="Jiang Z."/>
            <person name="Chourrout D."/>
            <person name="Li R."/>
            <person name="Bao Z."/>
        </authorList>
    </citation>
    <scope>NUCLEOTIDE SEQUENCE [LARGE SCALE GENOMIC DNA]</scope>
    <source>
        <strain evidence="7 8">PY_sf001</strain>
    </source>
</reference>
<evidence type="ECO:0000313" key="7">
    <source>
        <dbReference type="EMBL" id="OWF55289.1"/>
    </source>
</evidence>
<dbReference type="SMART" id="SM00167">
    <property type="entry name" value="VPS9"/>
    <property type="match status" value="1"/>
</dbReference>
<feature type="domain" description="A20-type" evidence="5">
    <location>
        <begin position="16"/>
        <end position="50"/>
    </location>
</feature>
<dbReference type="AlphaFoldDB" id="A0A210R2R1"/>
<feature type="domain" description="VPS9" evidence="6">
    <location>
        <begin position="234"/>
        <end position="377"/>
    </location>
</feature>
<dbReference type="InterPro" id="IPR045046">
    <property type="entry name" value="Vps9-like"/>
</dbReference>
<gene>
    <name evidence="7" type="ORF">KP79_PYT16341</name>
</gene>
<name>A0A210R2R1_MIZYE</name>
<dbReference type="GO" id="GO:0016192">
    <property type="term" value="P:vesicle-mediated transport"/>
    <property type="evidence" value="ECO:0007669"/>
    <property type="project" value="InterPro"/>
</dbReference>
<organism evidence="7 8">
    <name type="scientific">Mizuhopecten yessoensis</name>
    <name type="common">Japanese scallop</name>
    <name type="synonym">Patinopecten yessoensis</name>
    <dbReference type="NCBI Taxonomy" id="6573"/>
    <lineage>
        <taxon>Eukaryota</taxon>
        <taxon>Metazoa</taxon>
        <taxon>Spiralia</taxon>
        <taxon>Lophotrochozoa</taxon>
        <taxon>Mollusca</taxon>
        <taxon>Bivalvia</taxon>
        <taxon>Autobranchia</taxon>
        <taxon>Pteriomorphia</taxon>
        <taxon>Pectinida</taxon>
        <taxon>Pectinoidea</taxon>
        <taxon>Pectinidae</taxon>
        <taxon>Mizuhopecten</taxon>
    </lineage>
</organism>
<keyword evidence="3" id="KW-0862">Zinc</keyword>
<dbReference type="EMBL" id="NEDP02000704">
    <property type="protein sequence ID" value="OWF55289.1"/>
    <property type="molecule type" value="Genomic_DNA"/>
</dbReference>
<accession>A0A210R2R1</accession>
<dbReference type="GO" id="GO:0031267">
    <property type="term" value="F:small GTPase binding"/>
    <property type="evidence" value="ECO:0007669"/>
    <property type="project" value="TreeGrafter"/>
</dbReference>
<dbReference type="PROSITE" id="PS51205">
    <property type="entry name" value="VPS9"/>
    <property type="match status" value="1"/>
</dbReference>
<protein>
    <submittedName>
        <fullName evidence="7">Rab5 GDP/GTP exchange factor</fullName>
    </submittedName>
</protein>
<feature type="compositionally biased region" description="Polar residues" evidence="4">
    <location>
        <begin position="532"/>
        <end position="550"/>
    </location>
</feature>
<dbReference type="Gene3D" id="1.10.246.120">
    <property type="match status" value="1"/>
</dbReference>
<dbReference type="Pfam" id="PF02204">
    <property type="entry name" value="VPS9"/>
    <property type="match status" value="1"/>
</dbReference>
<sequence>MSSSRKTSSNKKIHIDKSDLLCKNGCGFYGNPAWQGFCSKCYKEVYQTAKQAQAQHDTMKPPKVEKSKGSEFGGFSVIPASFTKFEEKKTQHANKRSHTVKSIFKKTPSKESQQVPQQSKSGTHEVRRVCLESQQVGTEFAEFLKKIRKNAAVDVSKHIKAVVERVQNMPDTPVDELAEFVQDFYQTLGDRVNNNPIYKGHSSETMEKLMDFTERYVMVRLYACVFSAPDTEDEQKDLQIQDRIRSLHWITAQQLDTMINDHDTAVRQLVDKAITEIIDMNAKKSPPDKLVCVVNCCKSIFEVIKQSKSGPANADDFLPALIYVVLKANPPLLHSNIQYITRFANPSRLMSGEAGYYFTNLCCAVAFIESLGAESLALTQEQFDRYMSGEAVPPQIGNEYMCEGLRLMYENLKTLAELKQRQEKVMADTLQLQQDMREFKESFKQEIKNVLDRTPLVIRPAKTKVDMDADIGVELPSPLLPERISVSSVSTLQCTNTVEEGSDSDSSATEPMEATDSQTNNQGCDSGPNAPAENNTQAADILQPQSTCPS</sequence>
<dbReference type="Pfam" id="PF18151">
    <property type="entry name" value="DUF5601"/>
    <property type="match status" value="1"/>
</dbReference>
<dbReference type="SUPFAM" id="SSF109993">
    <property type="entry name" value="VPS9 domain"/>
    <property type="match status" value="1"/>
</dbReference>
<dbReference type="PANTHER" id="PTHR23101:SF122">
    <property type="entry name" value="RABAPTIN-5-ASSOCIATED EXCHANGE FACTOR FOR RAB5"/>
    <property type="match status" value="1"/>
</dbReference>
<keyword evidence="1" id="KW-0479">Metal-binding</keyword>
<dbReference type="GO" id="GO:0030139">
    <property type="term" value="C:endocytic vesicle"/>
    <property type="evidence" value="ECO:0007669"/>
    <property type="project" value="TreeGrafter"/>
</dbReference>
<dbReference type="GO" id="GO:0005829">
    <property type="term" value="C:cytosol"/>
    <property type="evidence" value="ECO:0007669"/>
    <property type="project" value="TreeGrafter"/>
</dbReference>
<evidence type="ECO:0000256" key="2">
    <source>
        <dbReference type="ARBA" id="ARBA00022771"/>
    </source>
</evidence>
<feature type="region of interest" description="Disordered" evidence="4">
    <location>
        <begin position="491"/>
        <end position="550"/>
    </location>
</feature>
<keyword evidence="2" id="KW-0863">Zinc-finger</keyword>
<proteinExistence type="predicted"/>
<dbReference type="InterPro" id="IPR002653">
    <property type="entry name" value="Znf_A20"/>
</dbReference>
<evidence type="ECO:0000259" key="5">
    <source>
        <dbReference type="PROSITE" id="PS51036"/>
    </source>
</evidence>
<dbReference type="InterPro" id="IPR037191">
    <property type="entry name" value="VPS9_dom_sf"/>
</dbReference>
<dbReference type="GO" id="GO:0003677">
    <property type="term" value="F:DNA binding"/>
    <property type="evidence" value="ECO:0007669"/>
    <property type="project" value="InterPro"/>
</dbReference>
<feature type="compositionally biased region" description="Polar residues" evidence="4">
    <location>
        <begin position="110"/>
        <end position="121"/>
    </location>
</feature>
<comment type="caution">
    <text evidence="7">The sequence shown here is derived from an EMBL/GenBank/DDBJ whole genome shotgun (WGS) entry which is preliminary data.</text>
</comment>
<keyword evidence="8" id="KW-1185">Reference proteome</keyword>